<reference evidence="1 2" key="1">
    <citation type="journal article" date="2020" name="ISME J.">
        <title>Comparative genomics reveals insights into cyanobacterial evolution and habitat adaptation.</title>
        <authorList>
            <person name="Chen M.Y."/>
            <person name="Teng W.K."/>
            <person name="Zhao L."/>
            <person name="Hu C.X."/>
            <person name="Zhou Y.K."/>
            <person name="Han B.P."/>
            <person name="Song L.R."/>
            <person name="Shu W.S."/>
        </authorList>
    </citation>
    <scope>NUCLEOTIDE SEQUENCE [LARGE SCALE GENOMIC DNA]</scope>
    <source>
        <strain evidence="1 2">FACHB-1370</strain>
    </source>
</reference>
<dbReference type="Proteomes" id="UP000641954">
    <property type="component" value="Unassembled WGS sequence"/>
</dbReference>
<accession>A0ABR8EC34</accession>
<organism evidence="1 2">
    <name type="scientific">Planktothricoides raciborskii FACHB-1370</name>
    <dbReference type="NCBI Taxonomy" id="2949576"/>
    <lineage>
        <taxon>Bacteria</taxon>
        <taxon>Bacillati</taxon>
        <taxon>Cyanobacteriota</taxon>
        <taxon>Cyanophyceae</taxon>
        <taxon>Oscillatoriophycideae</taxon>
        <taxon>Oscillatoriales</taxon>
        <taxon>Oscillatoriaceae</taxon>
        <taxon>Planktothricoides</taxon>
    </lineage>
</organism>
<evidence type="ECO:0000313" key="2">
    <source>
        <dbReference type="Proteomes" id="UP000641954"/>
    </source>
</evidence>
<name>A0ABR8EC34_9CYAN</name>
<sequence>MNFAHPTLMGKTLPTLLLVGWAKSCPPYINEFCPPYINGENFAHLTTGRVGKILPTLH</sequence>
<protein>
    <submittedName>
        <fullName evidence="1">Uncharacterized protein</fullName>
    </submittedName>
</protein>
<proteinExistence type="predicted"/>
<dbReference type="RefSeq" id="WP_190877810.1">
    <property type="nucleotide sequence ID" value="NZ_JACJSK010000008.1"/>
</dbReference>
<comment type="caution">
    <text evidence="1">The sequence shown here is derived from an EMBL/GenBank/DDBJ whole genome shotgun (WGS) entry which is preliminary data.</text>
</comment>
<keyword evidence="2" id="KW-1185">Reference proteome</keyword>
<gene>
    <name evidence="1" type="ORF">H6G72_07550</name>
</gene>
<evidence type="ECO:0000313" key="1">
    <source>
        <dbReference type="EMBL" id="MBD2543704.1"/>
    </source>
</evidence>
<dbReference type="EMBL" id="JACJSK010000008">
    <property type="protein sequence ID" value="MBD2543704.1"/>
    <property type="molecule type" value="Genomic_DNA"/>
</dbReference>